<sequence>MKIGYFDTKEFESKDGAKSPFGETVVRKELVHLLNRIREKWGKPIIVNCAYRSPEHNKAVGGVENSYHVQGLAADIRPENLEDLPELQDLCLDMVTDGGVGIYNTFVHVDARGRRARWDSRS</sequence>
<name>A0A8S5LUH9_9CAUD</name>
<reference evidence="2" key="1">
    <citation type="journal article" date="2021" name="Proc. Natl. Acad. Sci. U.S.A.">
        <title>A Catalog of Tens of Thousands of Viruses from Human Metagenomes Reveals Hidden Associations with Chronic Diseases.</title>
        <authorList>
            <person name="Tisza M.J."/>
            <person name="Buck C.B."/>
        </authorList>
    </citation>
    <scope>NUCLEOTIDE SEQUENCE</scope>
    <source>
        <strain evidence="2">Ctrub15</strain>
    </source>
</reference>
<organism evidence="2">
    <name type="scientific">Podoviridae sp. ctrub15</name>
    <dbReference type="NCBI Taxonomy" id="2826581"/>
    <lineage>
        <taxon>Viruses</taxon>
        <taxon>Duplodnaviria</taxon>
        <taxon>Heunggongvirae</taxon>
        <taxon>Uroviricota</taxon>
        <taxon>Caudoviricetes</taxon>
    </lineage>
</organism>
<feature type="domain" description="Peptidase M15A C-terminal" evidence="1">
    <location>
        <begin position="25"/>
        <end position="110"/>
    </location>
</feature>
<dbReference type="EMBL" id="BK014743">
    <property type="protein sequence ID" value="DAD73701.1"/>
    <property type="molecule type" value="Genomic_DNA"/>
</dbReference>
<dbReference type="InterPro" id="IPR009045">
    <property type="entry name" value="Zn_M74/Hedgehog-like"/>
</dbReference>
<dbReference type="InterPro" id="IPR013230">
    <property type="entry name" value="Peptidase_M15A_C"/>
</dbReference>
<proteinExistence type="predicted"/>
<protein>
    <submittedName>
        <fullName evidence="2">Peptidase</fullName>
    </submittedName>
</protein>
<accession>A0A8S5LUH9</accession>
<dbReference type="Pfam" id="PF08291">
    <property type="entry name" value="Peptidase_M15_3"/>
    <property type="match status" value="1"/>
</dbReference>
<evidence type="ECO:0000259" key="1">
    <source>
        <dbReference type="Pfam" id="PF08291"/>
    </source>
</evidence>
<dbReference type="SUPFAM" id="SSF55166">
    <property type="entry name" value="Hedgehog/DD-peptidase"/>
    <property type="match status" value="1"/>
</dbReference>
<dbReference type="Gene3D" id="3.30.1380.10">
    <property type="match status" value="1"/>
</dbReference>
<evidence type="ECO:0000313" key="2">
    <source>
        <dbReference type="EMBL" id="DAD73701.1"/>
    </source>
</evidence>